<name>A0ABU0TI76_9FLAO</name>
<protein>
    <submittedName>
        <fullName evidence="1">Uncharacterized protein</fullName>
    </submittedName>
</protein>
<organism evidence="1 2">
    <name type="scientific">Chryseobacterium camelliae</name>
    <dbReference type="NCBI Taxonomy" id="1265445"/>
    <lineage>
        <taxon>Bacteria</taxon>
        <taxon>Pseudomonadati</taxon>
        <taxon>Bacteroidota</taxon>
        <taxon>Flavobacteriia</taxon>
        <taxon>Flavobacteriales</taxon>
        <taxon>Weeksellaceae</taxon>
        <taxon>Chryseobacterium group</taxon>
        <taxon>Chryseobacterium</taxon>
    </lineage>
</organism>
<dbReference type="RefSeq" id="WP_307449680.1">
    <property type="nucleotide sequence ID" value="NZ_JAUTAL010000001.1"/>
</dbReference>
<evidence type="ECO:0000313" key="2">
    <source>
        <dbReference type="Proteomes" id="UP001225072"/>
    </source>
</evidence>
<gene>
    <name evidence="1" type="ORF">QE404_001905</name>
</gene>
<comment type="caution">
    <text evidence="1">The sequence shown here is derived from an EMBL/GenBank/DDBJ whole genome shotgun (WGS) entry which is preliminary data.</text>
</comment>
<evidence type="ECO:0000313" key="1">
    <source>
        <dbReference type="EMBL" id="MDQ1096758.1"/>
    </source>
</evidence>
<proteinExistence type="predicted"/>
<accession>A0ABU0TI76</accession>
<sequence length="192" mass="21024">MNSSILKKVLTEYRLRLSVLGIFLSLTFLGSGMISCSKDDDTAGDSGNYYFRAAIDGRKVNFHNAKFQGGGDDNRWEHIVIGGYENSYPTDGSLPSPSLDFEIWRIGGNISAGTYTTPAEEGMIARYAIQTKEETLVYSTSYGDDVFSVNIETISKEGIRGTLSGKLRSINGDVVNVTEGSFNLPYDTMINP</sequence>
<dbReference type="EMBL" id="JAUTAL010000001">
    <property type="protein sequence ID" value="MDQ1096758.1"/>
    <property type="molecule type" value="Genomic_DNA"/>
</dbReference>
<dbReference type="Proteomes" id="UP001225072">
    <property type="component" value="Unassembled WGS sequence"/>
</dbReference>
<reference evidence="1 2" key="1">
    <citation type="submission" date="2023-07" db="EMBL/GenBank/DDBJ databases">
        <title>Functional and genomic diversity of the sorghum phyllosphere microbiome.</title>
        <authorList>
            <person name="Shade A."/>
        </authorList>
    </citation>
    <scope>NUCLEOTIDE SEQUENCE [LARGE SCALE GENOMIC DNA]</scope>
    <source>
        <strain evidence="1 2">SORGH_AS_1064</strain>
    </source>
</reference>
<keyword evidence="2" id="KW-1185">Reference proteome</keyword>